<protein>
    <submittedName>
        <fullName evidence="3">Uncharacterized protein</fullName>
    </submittedName>
</protein>
<dbReference type="EMBL" id="JAGPXD010000005">
    <property type="protein sequence ID" value="KAH7354361.1"/>
    <property type="molecule type" value="Genomic_DNA"/>
</dbReference>
<keyword evidence="4" id="KW-1185">Reference proteome</keyword>
<feature type="compositionally biased region" description="Acidic residues" evidence="1">
    <location>
        <begin position="331"/>
        <end position="341"/>
    </location>
</feature>
<name>A0A8K0TF88_9PEZI</name>
<evidence type="ECO:0000313" key="3">
    <source>
        <dbReference type="EMBL" id="KAH7354361.1"/>
    </source>
</evidence>
<dbReference type="Proteomes" id="UP000813385">
    <property type="component" value="Unassembled WGS sequence"/>
</dbReference>
<evidence type="ECO:0000256" key="2">
    <source>
        <dbReference type="SAM" id="SignalP"/>
    </source>
</evidence>
<sequence length="347" mass="37185">MRVLALFLAFFVPAFDVLPTGWASAQIVTIPASDVSSWGSPGPCPPVTRHTAIPNCEIDGPYPEAYAWQTANESDVSTFVAFTVVTIYNTAAGTSRISTVYNKPPDGFTMPDTNSDGTRVWTLTYTRLDTPSTTVVTYPTPFVDWPDYYSWSGVMSFTQPGGNASTTQCIHQVPLGTADPLPPTKRYLTATPPVTDMRLVNSAKYTADPHGLNHWLQSTGGLQDPYFIYGSLFSGEPPLTQCVGAAILPGARQGRWAGDWFIETTSSTSYEEETATTEEGTQGALRLGPATSTDGLPPPPPPPSSTSTRRNDAMPPSTSTRRETAGTGADCSDDDEDEDDSAAVIDC</sequence>
<keyword evidence="2" id="KW-0732">Signal</keyword>
<evidence type="ECO:0000256" key="1">
    <source>
        <dbReference type="SAM" id="MobiDB-lite"/>
    </source>
</evidence>
<comment type="caution">
    <text evidence="3">The sequence shown here is derived from an EMBL/GenBank/DDBJ whole genome shotgun (WGS) entry which is preliminary data.</text>
</comment>
<gene>
    <name evidence="3" type="ORF">B0T11DRAFT_332207</name>
</gene>
<proteinExistence type="predicted"/>
<feature type="chain" id="PRO_5035462896" evidence="2">
    <location>
        <begin position="17"/>
        <end position="347"/>
    </location>
</feature>
<feature type="signal peptide" evidence="2">
    <location>
        <begin position="1"/>
        <end position="16"/>
    </location>
</feature>
<reference evidence="3" key="1">
    <citation type="journal article" date="2021" name="Nat. Commun.">
        <title>Genetic determinants of endophytism in the Arabidopsis root mycobiome.</title>
        <authorList>
            <person name="Mesny F."/>
            <person name="Miyauchi S."/>
            <person name="Thiergart T."/>
            <person name="Pickel B."/>
            <person name="Atanasova L."/>
            <person name="Karlsson M."/>
            <person name="Huettel B."/>
            <person name="Barry K.W."/>
            <person name="Haridas S."/>
            <person name="Chen C."/>
            <person name="Bauer D."/>
            <person name="Andreopoulos W."/>
            <person name="Pangilinan J."/>
            <person name="LaButti K."/>
            <person name="Riley R."/>
            <person name="Lipzen A."/>
            <person name="Clum A."/>
            <person name="Drula E."/>
            <person name="Henrissat B."/>
            <person name="Kohler A."/>
            <person name="Grigoriev I.V."/>
            <person name="Martin F.M."/>
            <person name="Hacquard S."/>
        </authorList>
    </citation>
    <scope>NUCLEOTIDE SEQUENCE</scope>
    <source>
        <strain evidence="3">MPI-CAGE-AT-0016</strain>
    </source>
</reference>
<organism evidence="3 4">
    <name type="scientific">Plectosphaerella cucumerina</name>
    <dbReference type="NCBI Taxonomy" id="40658"/>
    <lineage>
        <taxon>Eukaryota</taxon>
        <taxon>Fungi</taxon>
        <taxon>Dikarya</taxon>
        <taxon>Ascomycota</taxon>
        <taxon>Pezizomycotina</taxon>
        <taxon>Sordariomycetes</taxon>
        <taxon>Hypocreomycetidae</taxon>
        <taxon>Glomerellales</taxon>
        <taxon>Plectosphaerellaceae</taxon>
        <taxon>Plectosphaerella</taxon>
    </lineage>
</organism>
<accession>A0A8K0TF88</accession>
<dbReference type="AlphaFoldDB" id="A0A8K0TF88"/>
<feature type="region of interest" description="Disordered" evidence="1">
    <location>
        <begin position="267"/>
        <end position="347"/>
    </location>
</feature>
<evidence type="ECO:0000313" key="4">
    <source>
        <dbReference type="Proteomes" id="UP000813385"/>
    </source>
</evidence>
<dbReference type="OrthoDB" id="4741836at2759"/>